<dbReference type="OrthoDB" id="3483924at2"/>
<reference evidence="2 3" key="1">
    <citation type="submission" date="2017-06" db="EMBL/GenBank/DDBJ databases">
        <authorList>
            <person name="Kim H.J."/>
            <person name="Triplett B.A."/>
        </authorList>
    </citation>
    <scope>NUCLEOTIDE SEQUENCE [LARGE SCALE GENOMIC DNA]</scope>
    <source>
        <strain evidence="2 3">DSM 44715</strain>
    </source>
</reference>
<dbReference type="Proteomes" id="UP000198318">
    <property type="component" value="Unassembled WGS sequence"/>
</dbReference>
<keyword evidence="1" id="KW-1133">Transmembrane helix</keyword>
<evidence type="ECO:0000256" key="1">
    <source>
        <dbReference type="SAM" id="Phobius"/>
    </source>
</evidence>
<keyword evidence="3" id="KW-1185">Reference proteome</keyword>
<keyword evidence="1" id="KW-0812">Transmembrane</keyword>
<feature type="transmembrane region" description="Helical" evidence="1">
    <location>
        <begin position="68"/>
        <end position="86"/>
    </location>
</feature>
<name>A0A239G8E2_9ACTN</name>
<dbReference type="InterPro" id="IPR025962">
    <property type="entry name" value="SdpI/YhfL"/>
</dbReference>
<accession>A0A239G8E2</accession>
<dbReference type="EMBL" id="FZOR01000007">
    <property type="protein sequence ID" value="SNS65038.1"/>
    <property type="molecule type" value="Genomic_DNA"/>
</dbReference>
<dbReference type="Pfam" id="PF13630">
    <property type="entry name" value="SdpI"/>
    <property type="match status" value="1"/>
</dbReference>
<gene>
    <name evidence="2" type="ORF">SAMN05443665_100753</name>
</gene>
<sequence length="126" mass="12918">MVISDREGYGTLTITGIVLIAAGVLVAVVGRLGATGRIRRNGFIGIRTGRSMADDESWLIVHRRAQPWMHASGASLIAAGAAAIAAGANETAAGVTTLVGALACGAFGVMGVIAGHRELTRRKLPR</sequence>
<keyword evidence="1" id="KW-0472">Membrane</keyword>
<protein>
    <submittedName>
        <fullName evidence="2">SdpI/YhfL protein family protein</fullName>
    </submittedName>
</protein>
<evidence type="ECO:0000313" key="2">
    <source>
        <dbReference type="EMBL" id="SNS65038.1"/>
    </source>
</evidence>
<feature type="transmembrane region" description="Helical" evidence="1">
    <location>
        <begin position="92"/>
        <end position="114"/>
    </location>
</feature>
<evidence type="ECO:0000313" key="3">
    <source>
        <dbReference type="Proteomes" id="UP000198318"/>
    </source>
</evidence>
<proteinExistence type="predicted"/>
<dbReference type="AlphaFoldDB" id="A0A239G8E2"/>
<feature type="transmembrane region" description="Helical" evidence="1">
    <location>
        <begin position="12"/>
        <end position="34"/>
    </location>
</feature>
<organism evidence="2 3">
    <name type="scientific">Actinomadura meyerae</name>
    <dbReference type="NCBI Taxonomy" id="240840"/>
    <lineage>
        <taxon>Bacteria</taxon>
        <taxon>Bacillati</taxon>
        <taxon>Actinomycetota</taxon>
        <taxon>Actinomycetes</taxon>
        <taxon>Streptosporangiales</taxon>
        <taxon>Thermomonosporaceae</taxon>
        <taxon>Actinomadura</taxon>
    </lineage>
</organism>